<dbReference type="AlphaFoldDB" id="A0A7K3VUC5"/>
<evidence type="ECO:0000313" key="1">
    <source>
        <dbReference type="EMBL" id="NEK56256.1"/>
    </source>
</evidence>
<protein>
    <submittedName>
        <fullName evidence="1">Uncharacterized protein</fullName>
    </submittedName>
</protein>
<gene>
    <name evidence="1" type="ORF">GCU56_00005</name>
</gene>
<dbReference type="EMBL" id="JAAGWF010000001">
    <property type="protein sequence ID" value="NEK56256.1"/>
    <property type="molecule type" value="Genomic_DNA"/>
</dbReference>
<dbReference type="RefSeq" id="WP_163479459.1">
    <property type="nucleotide sequence ID" value="NZ_JAAGWF010000001.1"/>
</dbReference>
<organism evidence="1 2">
    <name type="scientific">Geodermatophilus sabuli</name>
    <dbReference type="NCBI Taxonomy" id="1564158"/>
    <lineage>
        <taxon>Bacteria</taxon>
        <taxon>Bacillati</taxon>
        <taxon>Actinomycetota</taxon>
        <taxon>Actinomycetes</taxon>
        <taxon>Geodermatophilales</taxon>
        <taxon>Geodermatophilaceae</taxon>
        <taxon>Geodermatophilus</taxon>
    </lineage>
</organism>
<keyword evidence="2" id="KW-1185">Reference proteome</keyword>
<reference evidence="1 2" key="1">
    <citation type="submission" date="2020-02" db="EMBL/GenBank/DDBJ databases">
        <title>Geodermatophilus sabuli CPCC 205279 I12A-02694.</title>
        <authorList>
            <person name="Jiang Z."/>
        </authorList>
    </citation>
    <scope>NUCLEOTIDE SEQUENCE [LARGE SCALE GENOMIC DNA]</scope>
    <source>
        <strain evidence="1 2">I12A-02694</strain>
    </source>
</reference>
<sequence>MFIGGGFGVGLTVADLVVPSQLAEWERPARLSEVLPPASRTPAEKALELGRLARLEAMIAAYR</sequence>
<comment type="caution">
    <text evidence="1">The sequence shown here is derived from an EMBL/GenBank/DDBJ whole genome shotgun (WGS) entry which is preliminary data.</text>
</comment>
<evidence type="ECO:0000313" key="2">
    <source>
        <dbReference type="Proteomes" id="UP000470246"/>
    </source>
</evidence>
<accession>A0A7K3VUC5</accession>
<dbReference type="Proteomes" id="UP000470246">
    <property type="component" value="Unassembled WGS sequence"/>
</dbReference>
<feature type="non-terminal residue" evidence="1">
    <location>
        <position position="63"/>
    </location>
</feature>
<proteinExistence type="predicted"/>
<name>A0A7K3VUC5_9ACTN</name>